<feature type="transmembrane region" description="Helical" evidence="7">
    <location>
        <begin position="295"/>
        <end position="313"/>
    </location>
</feature>
<dbReference type="EMBL" id="FUZP01000002">
    <property type="protein sequence ID" value="SKC60856.1"/>
    <property type="molecule type" value="Genomic_DNA"/>
</dbReference>
<feature type="transmembrane region" description="Helical" evidence="7">
    <location>
        <begin position="319"/>
        <end position="348"/>
    </location>
</feature>
<feature type="domain" description="Acyltransferase 3" evidence="8">
    <location>
        <begin position="39"/>
        <end position="339"/>
    </location>
</feature>
<organism evidence="9 10">
    <name type="scientific">Okibacterium fritillariae</name>
    <dbReference type="NCBI Taxonomy" id="123320"/>
    <lineage>
        <taxon>Bacteria</taxon>
        <taxon>Bacillati</taxon>
        <taxon>Actinomycetota</taxon>
        <taxon>Actinomycetes</taxon>
        <taxon>Micrococcales</taxon>
        <taxon>Microbacteriaceae</taxon>
        <taxon>Okibacterium</taxon>
    </lineage>
</organism>
<dbReference type="AlphaFoldDB" id="A0A1T5KB05"/>
<feature type="transmembrane region" description="Helical" evidence="7">
    <location>
        <begin position="230"/>
        <end position="251"/>
    </location>
</feature>
<evidence type="ECO:0000256" key="5">
    <source>
        <dbReference type="ARBA" id="ARBA00022989"/>
    </source>
</evidence>
<dbReference type="GO" id="GO:0005886">
    <property type="term" value="C:plasma membrane"/>
    <property type="evidence" value="ECO:0007669"/>
    <property type="project" value="UniProtKB-SubCell"/>
</dbReference>
<evidence type="ECO:0000256" key="3">
    <source>
        <dbReference type="ARBA" id="ARBA00022475"/>
    </source>
</evidence>
<dbReference type="PANTHER" id="PTHR40074:SF4">
    <property type="entry name" value="INNER MEMBRANE PROTEIN YCFT"/>
    <property type="match status" value="1"/>
</dbReference>
<dbReference type="STRING" id="123320.SAMN06309945_2084"/>
<keyword evidence="4 7" id="KW-0812">Transmembrane</keyword>
<dbReference type="OrthoDB" id="4394033at2"/>
<proteinExistence type="inferred from homology"/>
<keyword evidence="3" id="KW-1003">Cell membrane</keyword>
<evidence type="ECO:0000313" key="10">
    <source>
        <dbReference type="Proteomes" id="UP000190857"/>
    </source>
</evidence>
<keyword evidence="5 7" id="KW-1133">Transmembrane helix</keyword>
<feature type="transmembrane region" description="Helical" evidence="7">
    <location>
        <begin position="263"/>
        <end position="283"/>
    </location>
</feature>
<feature type="transmembrane region" description="Helical" evidence="7">
    <location>
        <begin position="46"/>
        <end position="63"/>
    </location>
</feature>
<dbReference type="InterPro" id="IPR002656">
    <property type="entry name" value="Acyl_transf_3_dom"/>
</dbReference>
<evidence type="ECO:0000256" key="2">
    <source>
        <dbReference type="ARBA" id="ARBA00007400"/>
    </source>
</evidence>
<feature type="transmembrane region" description="Helical" evidence="7">
    <location>
        <begin position="178"/>
        <end position="195"/>
    </location>
</feature>
<dbReference type="GO" id="GO:0016413">
    <property type="term" value="F:O-acetyltransferase activity"/>
    <property type="evidence" value="ECO:0007669"/>
    <property type="project" value="TreeGrafter"/>
</dbReference>
<gene>
    <name evidence="9" type="ORF">SAMN06309945_2084</name>
</gene>
<comment type="similarity">
    <text evidence="2">Belongs to the acyltransferase 3 family.</text>
</comment>
<sequence>MGQKMQVDPREASNHYGYAVTTTSRAKPGPSAATDPREPWIDTAKGIAMVLVVLHHTWLFLGAKGWSVEWWDVADDALTTLRMPLFFVVSGMLAANIVTKTLRELFVGKMALLLYLYLLWSLARSIWFSFVEWPFSAFSPVGNFVLALVWPTNGLWYLYALAVFTFALWSLRKVPSKVVIPAVAMISIAFASTPLTTGNWVFNNFLAYFVFFVAGSRLRQVIVAAVRASTLWHAIGLAAGYIALTAGVAITSGRSDSLARMPLSALAVVAGIALSLQLSRSVVGRPLEKLGQQTLPIYVTHSFIISLVVFIPISSSVPLSVLVFMATAAAAIAAPLAIYRVVLIPGVYTLPWVRPRKRG</sequence>
<dbReference type="Pfam" id="PF01757">
    <property type="entry name" value="Acyl_transf_3"/>
    <property type="match status" value="1"/>
</dbReference>
<evidence type="ECO:0000256" key="6">
    <source>
        <dbReference type="ARBA" id="ARBA00023136"/>
    </source>
</evidence>
<evidence type="ECO:0000256" key="7">
    <source>
        <dbReference type="SAM" id="Phobius"/>
    </source>
</evidence>
<reference evidence="9 10" key="1">
    <citation type="submission" date="2017-02" db="EMBL/GenBank/DDBJ databases">
        <authorList>
            <person name="Peterson S.W."/>
        </authorList>
    </citation>
    <scope>NUCLEOTIDE SEQUENCE [LARGE SCALE GENOMIC DNA]</scope>
    <source>
        <strain evidence="9 10">VKM Ac-2059</strain>
    </source>
</reference>
<evidence type="ECO:0000313" key="9">
    <source>
        <dbReference type="EMBL" id="SKC60856.1"/>
    </source>
</evidence>
<dbReference type="PANTHER" id="PTHR40074">
    <property type="entry name" value="O-ACETYLTRANSFERASE WECH"/>
    <property type="match status" value="1"/>
</dbReference>
<evidence type="ECO:0000256" key="1">
    <source>
        <dbReference type="ARBA" id="ARBA00004651"/>
    </source>
</evidence>
<feature type="transmembrane region" description="Helical" evidence="7">
    <location>
        <begin position="201"/>
        <end position="218"/>
    </location>
</feature>
<protein>
    <submittedName>
        <fullName evidence="9">Uncharacterized membrane protein YcfT</fullName>
    </submittedName>
</protein>
<dbReference type="RefSeq" id="WP_159449522.1">
    <property type="nucleotide sequence ID" value="NZ_FUZP01000002.1"/>
</dbReference>
<evidence type="ECO:0000256" key="4">
    <source>
        <dbReference type="ARBA" id="ARBA00022692"/>
    </source>
</evidence>
<evidence type="ECO:0000259" key="8">
    <source>
        <dbReference type="Pfam" id="PF01757"/>
    </source>
</evidence>
<keyword evidence="6 7" id="KW-0472">Membrane</keyword>
<dbReference type="Proteomes" id="UP000190857">
    <property type="component" value="Unassembled WGS sequence"/>
</dbReference>
<accession>A0A1T5KB05</accession>
<name>A0A1T5KB05_9MICO</name>
<comment type="subcellular location">
    <subcellularLocation>
        <location evidence="1">Cell membrane</location>
        <topology evidence="1">Multi-pass membrane protein</topology>
    </subcellularLocation>
</comment>
<feature type="transmembrane region" description="Helical" evidence="7">
    <location>
        <begin position="83"/>
        <end position="102"/>
    </location>
</feature>
<feature type="transmembrane region" description="Helical" evidence="7">
    <location>
        <begin position="114"/>
        <end position="135"/>
    </location>
</feature>
<keyword evidence="10" id="KW-1185">Reference proteome</keyword>
<dbReference type="GO" id="GO:0009246">
    <property type="term" value="P:enterobacterial common antigen biosynthetic process"/>
    <property type="evidence" value="ECO:0007669"/>
    <property type="project" value="TreeGrafter"/>
</dbReference>
<feature type="transmembrane region" description="Helical" evidence="7">
    <location>
        <begin position="155"/>
        <end position="171"/>
    </location>
</feature>